<dbReference type="OrthoDB" id="9872631at2"/>
<keyword evidence="3" id="KW-1185">Reference proteome</keyword>
<gene>
    <name evidence="2" type="ORF">SYN_03612</name>
</gene>
<feature type="transmembrane region" description="Helical" evidence="1">
    <location>
        <begin position="44"/>
        <end position="62"/>
    </location>
</feature>
<protein>
    <submittedName>
        <fullName evidence="2">Hypothetical membrane protein</fullName>
    </submittedName>
</protein>
<reference evidence="2 3" key="1">
    <citation type="journal article" date="2007" name="Proc. Natl. Acad. Sci. U.S.A.">
        <title>The genome of Syntrophus aciditrophicus: life at the thermodynamic limit of microbial growth.</title>
        <authorList>
            <person name="McInerney M.J."/>
            <person name="Rohlin L."/>
            <person name="Mouttaki H."/>
            <person name="Kim U."/>
            <person name="Krupp R.S."/>
            <person name="Rios-Hernandez L."/>
            <person name="Sieber J."/>
            <person name="Struchtemeyer C.G."/>
            <person name="Bhattacharyya A."/>
            <person name="Campbell J.W."/>
            <person name="Gunsalus R.P."/>
        </authorList>
    </citation>
    <scope>NUCLEOTIDE SEQUENCE [LARGE SCALE GENOMIC DNA]</scope>
    <source>
        <strain evidence="2 3">SB</strain>
    </source>
</reference>
<organism evidence="2 3">
    <name type="scientific">Syntrophus aciditrophicus (strain SB)</name>
    <dbReference type="NCBI Taxonomy" id="56780"/>
    <lineage>
        <taxon>Bacteria</taxon>
        <taxon>Pseudomonadati</taxon>
        <taxon>Thermodesulfobacteriota</taxon>
        <taxon>Syntrophia</taxon>
        <taxon>Syntrophales</taxon>
        <taxon>Syntrophaceae</taxon>
        <taxon>Syntrophus</taxon>
    </lineage>
</organism>
<name>Q2LUB8_SYNAS</name>
<sequence>MNAIASTGIGTAFLILFNLLYFVLIMNLVSLFIERIWIGRSQWIILPVIAVSLVVFYVYPTLFRHIIEAVTGPFSISGLLIVTGLGMLAGMLASSL</sequence>
<proteinExistence type="predicted"/>
<dbReference type="RefSeq" id="WP_011417700.1">
    <property type="nucleotide sequence ID" value="NC_007759.1"/>
</dbReference>
<dbReference type="EMBL" id="CP000252">
    <property type="protein sequence ID" value="ABC77678.1"/>
    <property type="molecule type" value="Genomic_DNA"/>
</dbReference>
<accession>Q2LUB8</accession>
<dbReference type="InParanoid" id="Q2LUB8"/>
<evidence type="ECO:0000256" key="1">
    <source>
        <dbReference type="SAM" id="Phobius"/>
    </source>
</evidence>
<evidence type="ECO:0000313" key="3">
    <source>
        <dbReference type="Proteomes" id="UP000001933"/>
    </source>
</evidence>
<dbReference type="Proteomes" id="UP000001933">
    <property type="component" value="Chromosome"/>
</dbReference>
<feature type="transmembrane region" description="Helical" evidence="1">
    <location>
        <begin position="12"/>
        <end position="32"/>
    </location>
</feature>
<dbReference type="AlphaFoldDB" id="Q2LUB8"/>
<dbReference type="KEGG" id="sat:SYN_03612"/>
<keyword evidence="1" id="KW-0472">Membrane</keyword>
<keyword evidence="1" id="KW-1133">Transmembrane helix</keyword>
<feature type="transmembrane region" description="Helical" evidence="1">
    <location>
        <begin position="74"/>
        <end position="93"/>
    </location>
</feature>
<keyword evidence="1" id="KW-0812">Transmembrane</keyword>
<evidence type="ECO:0000313" key="2">
    <source>
        <dbReference type="EMBL" id="ABC77678.1"/>
    </source>
</evidence>
<dbReference type="HOGENOM" id="CLU_2358636_0_0_7"/>